<keyword evidence="1" id="KW-1133">Transmembrane helix</keyword>
<keyword evidence="1" id="KW-0812">Transmembrane</keyword>
<keyword evidence="1" id="KW-0472">Membrane</keyword>
<feature type="transmembrane region" description="Helical" evidence="1">
    <location>
        <begin position="150"/>
        <end position="172"/>
    </location>
</feature>
<organism evidence="2 3">
    <name type="scientific">Wandonia haliotis</name>
    <dbReference type="NCBI Taxonomy" id="574963"/>
    <lineage>
        <taxon>Bacteria</taxon>
        <taxon>Pseudomonadati</taxon>
        <taxon>Bacteroidota</taxon>
        <taxon>Flavobacteriia</taxon>
        <taxon>Flavobacteriales</taxon>
        <taxon>Crocinitomicaceae</taxon>
        <taxon>Wandonia</taxon>
    </lineage>
</organism>
<feature type="transmembrane region" description="Helical" evidence="1">
    <location>
        <begin position="70"/>
        <end position="91"/>
    </location>
</feature>
<dbReference type="Proteomes" id="UP001501126">
    <property type="component" value="Unassembled WGS sequence"/>
</dbReference>
<evidence type="ECO:0000256" key="1">
    <source>
        <dbReference type="SAM" id="Phobius"/>
    </source>
</evidence>
<proteinExistence type="predicted"/>
<dbReference type="RefSeq" id="WP_343785075.1">
    <property type="nucleotide sequence ID" value="NZ_BAAAFH010000003.1"/>
</dbReference>
<comment type="caution">
    <text evidence="2">The sequence shown here is derived from an EMBL/GenBank/DDBJ whole genome shotgun (WGS) entry which is preliminary data.</text>
</comment>
<accession>A0ABN1MLT1</accession>
<dbReference type="EMBL" id="BAAAFH010000003">
    <property type="protein sequence ID" value="GAA0874231.1"/>
    <property type="molecule type" value="Genomic_DNA"/>
</dbReference>
<name>A0ABN1MLT1_9FLAO</name>
<keyword evidence="3" id="KW-1185">Reference proteome</keyword>
<evidence type="ECO:0000313" key="2">
    <source>
        <dbReference type="EMBL" id="GAA0874231.1"/>
    </source>
</evidence>
<protein>
    <submittedName>
        <fullName evidence="2">Uncharacterized protein</fullName>
    </submittedName>
</protein>
<evidence type="ECO:0000313" key="3">
    <source>
        <dbReference type="Proteomes" id="UP001501126"/>
    </source>
</evidence>
<feature type="transmembrane region" description="Helical" evidence="1">
    <location>
        <begin position="5"/>
        <end position="23"/>
    </location>
</feature>
<reference evidence="2 3" key="1">
    <citation type="journal article" date="2019" name="Int. J. Syst. Evol. Microbiol.">
        <title>The Global Catalogue of Microorganisms (GCM) 10K type strain sequencing project: providing services to taxonomists for standard genome sequencing and annotation.</title>
        <authorList>
            <consortium name="The Broad Institute Genomics Platform"/>
            <consortium name="The Broad Institute Genome Sequencing Center for Infectious Disease"/>
            <person name="Wu L."/>
            <person name="Ma J."/>
        </authorList>
    </citation>
    <scope>NUCLEOTIDE SEQUENCE [LARGE SCALE GENOMIC DNA]</scope>
    <source>
        <strain evidence="2 3">JCM 16083</strain>
    </source>
</reference>
<gene>
    <name evidence="2" type="ORF">GCM10009118_06390</name>
</gene>
<feature type="transmembrane region" description="Helical" evidence="1">
    <location>
        <begin position="29"/>
        <end position="49"/>
    </location>
</feature>
<sequence length="207" mass="24151">MRNQIIIQAVGELFIPILGFYWWEWDLHFILLFYYLDVLASLVLFIVKAGKVNTYRTGKQLTIQNYRPYLTNYFFVLVGLIGFEMGTLLVYKDMNLMASLLDFLTYKELGIPQGIILLPLIVLMNYQNYKLTFLMNGTFRFFTVSSLSVIARWVFVLFAVAGIVFLGVNVWLSIPDQVWLWILVAGKLGFDLYLYPKLENKVLRNQV</sequence>
<feature type="transmembrane region" description="Helical" evidence="1">
    <location>
        <begin position="178"/>
        <end position="195"/>
    </location>
</feature>
<feature type="transmembrane region" description="Helical" evidence="1">
    <location>
        <begin position="111"/>
        <end position="129"/>
    </location>
</feature>